<dbReference type="InterPro" id="IPR029063">
    <property type="entry name" value="SAM-dependent_MTases_sf"/>
</dbReference>
<protein>
    <recommendedName>
        <fullName evidence="4">rRNA methyltransferase</fullName>
    </recommendedName>
</protein>
<evidence type="ECO:0000313" key="3">
    <source>
        <dbReference type="Proteomes" id="UP001499854"/>
    </source>
</evidence>
<dbReference type="InterPro" id="IPR056262">
    <property type="entry name" value="NpmA"/>
</dbReference>
<gene>
    <name evidence="2" type="ORF">GCM10009838_13880</name>
</gene>
<evidence type="ECO:0000313" key="2">
    <source>
        <dbReference type="EMBL" id="GAA1958888.1"/>
    </source>
</evidence>
<feature type="region of interest" description="Disordered" evidence="1">
    <location>
        <begin position="222"/>
        <end position="250"/>
    </location>
</feature>
<keyword evidence="3" id="KW-1185">Reference proteome</keyword>
<dbReference type="Proteomes" id="UP001499854">
    <property type="component" value="Unassembled WGS sequence"/>
</dbReference>
<organism evidence="2 3">
    <name type="scientific">Catenulispora subtropica</name>
    <dbReference type="NCBI Taxonomy" id="450798"/>
    <lineage>
        <taxon>Bacteria</taxon>
        <taxon>Bacillati</taxon>
        <taxon>Actinomycetota</taxon>
        <taxon>Actinomycetes</taxon>
        <taxon>Catenulisporales</taxon>
        <taxon>Catenulisporaceae</taxon>
        <taxon>Catenulispora</taxon>
    </lineage>
</organism>
<reference evidence="2 3" key="1">
    <citation type="journal article" date="2019" name="Int. J. Syst. Evol. Microbiol.">
        <title>The Global Catalogue of Microorganisms (GCM) 10K type strain sequencing project: providing services to taxonomists for standard genome sequencing and annotation.</title>
        <authorList>
            <consortium name="The Broad Institute Genomics Platform"/>
            <consortium name="The Broad Institute Genome Sequencing Center for Infectious Disease"/>
            <person name="Wu L."/>
            <person name="Ma J."/>
        </authorList>
    </citation>
    <scope>NUCLEOTIDE SEQUENCE [LARGE SCALE GENOMIC DNA]</scope>
    <source>
        <strain evidence="2 3">JCM 16013</strain>
    </source>
</reference>
<dbReference type="EMBL" id="BAAAQM010000005">
    <property type="protein sequence ID" value="GAA1958888.1"/>
    <property type="molecule type" value="Genomic_DNA"/>
</dbReference>
<evidence type="ECO:0000256" key="1">
    <source>
        <dbReference type="SAM" id="MobiDB-lite"/>
    </source>
</evidence>
<sequence>MNTASRLKVLAGKKLTDLAPAELAAALAAAEHVLVDVGTGDARTAYRQAVAHPGWLVIGVDPAWQRMTETAVRAARKPAKGGAPNLVLVNAAIEAAPTALHGVADEVTVLMPWGKLLRGVVLGEDDVLAGLRAVAKDGAPLEVSIGTSIWRDPVPLEIRDLPELTPDSVKSTGLADRLAAFGWQIVDVRLVPHTELETISSSWARRLGSGATETVLHLRAVAVDPGGPVRPDQTADETGDDATGEPERGA</sequence>
<comment type="caution">
    <text evidence="2">The sequence shown here is derived from an EMBL/GenBank/DDBJ whole genome shotgun (WGS) entry which is preliminary data.</text>
</comment>
<dbReference type="RefSeq" id="WP_344656086.1">
    <property type="nucleotide sequence ID" value="NZ_BAAAQM010000005.1"/>
</dbReference>
<dbReference type="Pfam" id="PF24675">
    <property type="entry name" value="NpmA"/>
    <property type="match status" value="1"/>
</dbReference>
<accession>A0ABN2QVI2</accession>
<feature type="compositionally biased region" description="Acidic residues" evidence="1">
    <location>
        <begin position="234"/>
        <end position="244"/>
    </location>
</feature>
<evidence type="ECO:0008006" key="4">
    <source>
        <dbReference type="Google" id="ProtNLM"/>
    </source>
</evidence>
<name>A0ABN2QVI2_9ACTN</name>
<dbReference type="Gene3D" id="3.40.50.150">
    <property type="entry name" value="Vaccinia Virus protein VP39"/>
    <property type="match status" value="1"/>
</dbReference>
<proteinExistence type="predicted"/>
<dbReference type="SUPFAM" id="SSF53335">
    <property type="entry name" value="S-adenosyl-L-methionine-dependent methyltransferases"/>
    <property type="match status" value="1"/>
</dbReference>